<feature type="transmembrane region" description="Helical" evidence="1">
    <location>
        <begin position="91"/>
        <end position="110"/>
    </location>
</feature>
<keyword evidence="1" id="KW-0472">Membrane</keyword>
<protein>
    <recommendedName>
        <fullName evidence="4">Acyltransferase 3 domain-containing protein</fullName>
    </recommendedName>
</protein>
<comment type="caution">
    <text evidence="2">The sequence shown here is derived from an EMBL/GenBank/DDBJ whole genome shotgun (WGS) entry which is preliminary data.</text>
</comment>
<gene>
    <name evidence="2" type="ORF">ACFS25_23635</name>
</gene>
<evidence type="ECO:0008006" key="4">
    <source>
        <dbReference type="Google" id="ProtNLM"/>
    </source>
</evidence>
<organism evidence="2 3">
    <name type="scientific">Spirosoma flavum</name>
    <dbReference type="NCBI Taxonomy" id="2048557"/>
    <lineage>
        <taxon>Bacteria</taxon>
        <taxon>Pseudomonadati</taxon>
        <taxon>Bacteroidota</taxon>
        <taxon>Cytophagia</taxon>
        <taxon>Cytophagales</taxon>
        <taxon>Cytophagaceae</taxon>
        <taxon>Spirosoma</taxon>
    </lineage>
</organism>
<keyword evidence="3" id="KW-1185">Reference proteome</keyword>
<feature type="transmembrane region" description="Helical" evidence="1">
    <location>
        <begin position="116"/>
        <end position="136"/>
    </location>
</feature>
<evidence type="ECO:0000256" key="1">
    <source>
        <dbReference type="SAM" id="Phobius"/>
    </source>
</evidence>
<name>A0ABW6AQ99_9BACT</name>
<reference evidence="3" key="1">
    <citation type="journal article" date="2019" name="Int. J. Syst. Evol. Microbiol.">
        <title>The Global Catalogue of Microorganisms (GCM) 10K type strain sequencing project: providing services to taxonomists for standard genome sequencing and annotation.</title>
        <authorList>
            <consortium name="The Broad Institute Genomics Platform"/>
            <consortium name="The Broad Institute Genome Sequencing Center for Infectious Disease"/>
            <person name="Wu L."/>
            <person name="Ma J."/>
        </authorList>
    </citation>
    <scope>NUCLEOTIDE SEQUENCE [LARGE SCALE GENOMIC DNA]</scope>
    <source>
        <strain evidence="3">KCTC 52490</strain>
    </source>
</reference>
<evidence type="ECO:0000313" key="3">
    <source>
        <dbReference type="Proteomes" id="UP001597512"/>
    </source>
</evidence>
<feature type="transmembrane region" description="Helical" evidence="1">
    <location>
        <begin position="156"/>
        <end position="175"/>
    </location>
</feature>
<accession>A0ABW6AQ99</accession>
<proteinExistence type="predicted"/>
<sequence length="215" mass="25173">MWPVINKAIDYFDTVPPLLLLIMALATMRRPGRDYIVLYLSGQFLFNGYANLLNELVRDNLFAYSLNFSWAYFILSLYFAELYSSRLLKRIILSIVILYQINSVITLQLSNTVATFNSLSFGSISLLITIACLFYYTQQLSIQPKENILKVRDFWYVNGIFTYYTSNFFIFLTYNTLVSRNYANIGILWKIHNAVFLLMCIYFFIGMRCKILPTK</sequence>
<evidence type="ECO:0000313" key="2">
    <source>
        <dbReference type="EMBL" id="MFD2936794.1"/>
    </source>
</evidence>
<dbReference type="RefSeq" id="WP_381505927.1">
    <property type="nucleotide sequence ID" value="NZ_JBHUOM010000023.1"/>
</dbReference>
<dbReference type="Proteomes" id="UP001597512">
    <property type="component" value="Unassembled WGS sequence"/>
</dbReference>
<dbReference type="EMBL" id="JBHUOM010000023">
    <property type="protein sequence ID" value="MFD2936794.1"/>
    <property type="molecule type" value="Genomic_DNA"/>
</dbReference>
<feature type="transmembrane region" description="Helical" evidence="1">
    <location>
        <begin position="61"/>
        <end position="79"/>
    </location>
</feature>
<feature type="transmembrane region" description="Helical" evidence="1">
    <location>
        <begin position="187"/>
        <end position="205"/>
    </location>
</feature>
<keyword evidence="1" id="KW-1133">Transmembrane helix</keyword>
<keyword evidence="1" id="KW-0812">Transmembrane</keyword>